<dbReference type="Pfam" id="PF05904">
    <property type="entry name" value="DUF863"/>
    <property type="match status" value="1"/>
</dbReference>
<evidence type="ECO:0000256" key="1">
    <source>
        <dbReference type="SAM" id="Coils"/>
    </source>
</evidence>
<proteinExistence type="predicted"/>
<sequence>MRVGHGAGMGTKIQANAFLRNYHPVIDLDGSTTTALCPLYHENQIAKNGHNPDSFMSKIFKNGYLGYETEKVRQTIIEHESIFRNQLQDLHRLYRRQQELMSEIKRREVKKDGAKEEISKSNSLSYLSNMEKSMQERFSKVPGFDRDAKLSQIALQTSQCNSPDALRFGFHFKNTNNQSYSSIPNPTAANSCSNFNLVTKDFMQDFCSGKKPAEPRKEILSCPLDLGASVSRRKRKIFGVEIFEGNDDTFEATNMSSSKVGKYERSKADLFSNHTDMKGKGLKGCSPTEVNFAKVPYQSAKSDPRFFFKNLDDVNSTPQCGLVHADCQTKQEALPWFLRNSQYSGESSNGTKSSYFMNMDSLQNCSENFFSKQKKETSSINEVNVNDGSAKKILGFPISDMLKDSNSGDERSKVNLSVIKDDSVRKVKTDEDFENKDLLQKGLNNYISDLKHHIDLNLTLDEVDVPLTPSVPTAILKIVTTEIDLESPAVIEPEEDILPNEANSVVSCEESDKIAAEAIIAISLSRENNSVDEPQNDVSIDRLKCLAEIISSQYEDNGKEESIPSGMDYFEFMTLKLEDTKENYHHKSVILHNPSDDEAGSAKLPKRSRSRRGRLRKDFQRDILPGLVTLSRHQVTEDFQAFEELLKGEGSTGQSGLSQRNSMRNGRGRKRSGGTTVKAHCATPKQQQPACEPEERSLTGWGKRTRRLPRQRCPNSFLSFTVKC</sequence>
<gene>
    <name evidence="3" type="ORF">BUALT_Bualt04G0140500</name>
</gene>
<evidence type="ECO:0000256" key="2">
    <source>
        <dbReference type="SAM" id="MobiDB-lite"/>
    </source>
</evidence>
<feature type="region of interest" description="Disordered" evidence="2">
    <location>
        <begin position="647"/>
        <end position="698"/>
    </location>
</feature>
<reference evidence="3" key="1">
    <citation type="submission" date="2019-10" db="EMBL/GenBank/DDBJ databases">
        <authorList>
            <person name="Zhang R."/>
            <person name="Pan Y."/>
            <person name="Wang J."/>
            <person name="Ma R."/>
            <person name="Yu S."/>
        </authorList>
    </citation>
    <scope>NUCLEOTIDE SEQUENCE</scope>
    <source>
        <strain evidence="3">LA-IB0</strain>
        <tissue evidence="3">Leaf</tissue>
    </source>
</reference>
<feature type="region of interest" description="Disordered" evidence="2">
    <location>
        <begin position="590"/>
        <end position="617"/>
    </location>
</feature>
<evidence type="ECO:0000313" key="4">
    <source>
        <dbReference type="Proteomes" id="UP000826271"/>
    </source>
</evidence>
<dbReference type="PANTHER" id="PTHR33167">
    <property type="entry name" value="TRANSCRIPTION FACTOR, PUTATIVE (DUF863)-RELATED"/>
    <property type="match status" value="1"/>
</dbReference>
<comment type="caution">
    <text evidence="3">The sequence shown here is derived from an EMBL/GenBank/DDBJ whole genome shotgun (WGS) entry which is preliminary data.</text>
</comment>
<feature type="compositionally biased region" description="Polar residues" evidence="2">
    <location>
        <begin position="652"/>
        <end position="664"/>
    </location>
</feature>
<dbReference type="Proteomes" id="UP000826271">
    <property type="component" value="Unassembled WGS sequence"/>
</dbReference>
<keyword evidence="1" id="KW-0175">Coiled coil</keyword>
<dbReference type="AlphaFoldDB" id="A0AAV6XQ56"/>
<feature type="coiled-coil region" evidence="1">
    <location>
        <begin position="87"/>
        <end position="117"/>
    </location>
</feature>
<name>A0AAV6XQ56_9LAMI</name>
<feature type="compositionally biased region" description="Basic residues" evidence="2">
    <location>
        <begin position="604"/>
        <end position="615"/>
    </location>
</feature>
<evidence type="ECO:0000313" key="3">
    <source>
        <dbReference type="EMBL" id="KAG8384654.1"/>
    </source>
</evidence>
<protein>
    <submittedName>
        <fullName evidence="3">Uncharacterized protein</fullName>
    </submittedName>
</protein>
<organism evidence="3 4">
    <name type="scientific">Buddleja alternifolia</name>
    <dbReference type="NCBI Taxonomy" id="168488"/>
    <lineage>
        <taxon>Eukaryota</taxon>
        <taxon>Viridiplantae</taxon>
        <taxon>Streptophyta</taxon>
        <taxon>Embryophyta</taxon>
        <taxon>Tracheophyta</taxon>
        <taxon>Spermatophyta</taxon>
        <taxon>Magnoliopsida</taxon>
        <taxon>eudicotyledons</taxon>
        <taxon>Gunneridae</taxon>
        <taxon>Pentapetalae</taxon>
        <taxon>asterids</taxon>
        <taxon>lamiids</taxon>
        <taxon>Lamiales</taxon>
        <taxon>Scrophulariaceae</taxon>
        <taxon>Buddlejeae</taxon>
        <taxon>Buddleja</taxon>
    </lineage>
</organism>
<dbReference type="EMBL" id="WHWC01000004">
    <property type="protein sequence ID" value="KAG8384654.1"/>
    <property type="molecule type" value="Genomic_DNA"/>
</dbReference>
<keyword evidence="4" id="KW-1185">Reference proteome</keyword>
<dbReference type="PANTHER" id="PTHR33167:SF63">
    <property type="entry name" value="MYB-CC TYPE TRANSCRIPTION FACTOR LHEQLE-CONTAINING DOMAIN-CONTAINING PROTEIN"/>
    <property type="match status" value="1"/>
</dbReference>
<dbReference type="InterPro" id="IPR008581">
    <property type="entry name" value="DUF863_pln"/>
</dbReference>
<accession>A0AAV6XQ56</accession>